<dbReference type="Proteomes" id="UP000554235">
    <property type="component" value="Unassembled WGS sequence"/>
</dbReference>
<organism evidence="1 2">
    <name type="scientific">Fusarium albosuccineum</name>
    <dbReference type="NCBI Taxonomy" id="1237068"/>
    <lineage>
        <taxon>Eukaryota</taxon>
        <taxon>Fungi</taxon>
        <taxon>Dikarya</taxon>
        <taxon>Ascomycota</taxon>
        <taxon>Pezizomycotina</taxon>
        <taxon>Sordariomycetes</taxon>
        <taxon>Hypocreomycetidae</taxon>
        <taxon>Hypocreales</taxon>
        <taxon>Nectriaceae</taxon>
        <taxon>Fusarium</taxon>
        <taxon>Fusarium decemcellulare species complex</taxon>
    </lineage>
</organism>
<dbReference type="EMBL" id="JAADYS010000458">
    <property type="protein sequence ID" value="KAF4469570.1"/>
    <property type="molecule type" value="Genomic_DNA"/>
</dbReference>
<name>A0A8H4LH66_9HYPO</name>
<reference evidence="1 2" key="1">
    <citation type="submission" date="2020-01" db="EMBL/GenBank/DDBJ databases">
        <title>Identification and distribution of gene clusters putatively required for synthesis of sphingolipid metabolism inhibitors in phylogenetically diverse species of the filamentous fungus Fusarium.</title>
        <authorList>
            <person name="Kim H.-S."/>
            <person name="Busman M."/>
            <person name="Brown D.W."/>
            <person name="Divon H."/>
            <person name="Uhlig S."/>
            <person name="Proctor R.H."/>
        </authorList>
    </citation>
    <scope>NUCLEOTIDE SEQUENCE [LARGE SCALE GENOMIC DNA]</scope>
    <source>
        <strain evidence="1 2">NRRL 20459</strain>
    </source>
</reference>
<dbReference type="OrthoDB" id="5346581at2759"/>
<sequence length="351" mass="40080">MPTEKLLPATAEPEALGGEFRQLSIDVLDGAHHDIFKRAITRILDTDIAEITYAQIVDGLPLADVAYDSAGGGPYDDHPIYDVHNELCPGVLDKTREFRQSFDPQILKFDSRLLFAYRSAAPGSRLFNIHLIEIISLAVHQIAVVLFKLDESLHKDDGVTEWAAPKSDEFYWQHWPNGPLPTLFNHPWYLDHDQYPEGAADMAGYWAESRILGGVVLFDRRQVGADPDAVYFHPDRKDTTYRIYELLPEQKQALLSFLTADVPPSPAPLPILGDDRNRNRVDPEEPIEETGIFRDIWERKERPVTFSDERLRDVWDVTDFPTREDKYAASMRAMERKDKHDYGEDYEGGAV</sequence>
<keyword evidence="2" id="KW-1185">Reference proteome</keyword>
<dbReference type="AlphaFoldDB" id="A0A8H4LH66"/>
<comment type="caution">
    <text evidence="1">The sequence shown here is derived from an EMBL/GenBank/DDBJ whole genome shotgun (WGS) entry which is preliminary data.</text>
</comment>
<accession>A0A8H4LH66</accession>
<protein>
    <submittedName>
        <fullName evidence="1">Uncharacterized protein</fullName>
    </submittedName>
</protein>
<gene>
    <name evidence="1" type="ORF">FALBO_3532</name>
</gene>
<evidence type="ECO:0000313" key="2">
    <source>
        <dbReference type="Proteomes" id="UP000554235"/>
    </source>
</evidence>
<proteinExistence type="predicted"/>
<evidence type="ECO:0000313" key="1">
    <source>
        <dbReference type="EMBL" id="KAF4469570.1"/>
    </source>
</evidence>